<reference evidence="22 23" key="1">
    <citation type="journal article" date="2024" name="Nat. Commun.">
        <title>Phylogenomics reveals the evolutionary origins of lichenization in chlorophyte algae.</title>
        <authorList>
            <person name="Puginier C."/>
            <person name="Libourel C."/>
            <person name="Otte J."/>
            <person name="Skaloud P."/>
            <person name="Haon M."/>
            <person name="Grisel S."/>
            <person name="Petersen M."/>
            <person name="Berrin J.G."/>
            <person name="Delaux P.M."/>
            <person name="Dal Grande F."/>
            <person name="Keller J."/>
        </authorList>
    </citation>
    <scope>NUCLEOTIDE SEQUENCE [LARGE SCALE GENOMIC DNA]</scope>
    <source>
        <strain evidence="22 23">SAG 2043</strain>
    </source>
</reference>
<evidence type="ECO:0000256" key="18">
    <source>
        <dbReference type="SAM" id="MobiDB-lite"/>
    </source>
</evidence>
<evidence type="ECO:0000256" key="1">
    <source>
        <dbReference type="ARBA" id="ARBA00001946"/>
    </source>
</evidence>
<dbReference type="Pfam" id="PF00069">
    <property type="entry name" value="Pkinase"/>
    <property type="match status" value="1"/>
</dbReference>
<feature type="region of interest" description="Disordered" evidence="18">
    <location>
        <begin position="105"/>
        <end position="127"/>
    </location>
</feature>
<dbReference type="InterPro" id="IPR018488">
    <property type="entry name" value="cNMP-bd_CS"/>
</dbReference>
<dbReference type="PROSITE" id="PS50011">
    <property type="entry name" value="PROTEIN_KINASE_DOM"/>
    <property type="match status" value="1"/>
</dbReference>
<evidence type="ECO:0000256" key="11">
    <source>
        <dbReference type="ARBA" id="ARBA00022840"/>
    </source>
</evidence>
<keyword evidence="8" id="KW-0479">Metal-binding</keyword>
<dbReference type="Gene3D" id="3.30.200.20">
    <property type="entry name" value="Phosphorylase Kinase, domain 1"/>
    <property type="match status" value="1"/>
</dbReference>
<dbReference type="SMART" id="SM00220">
    <property type="entry name" value="S_TKc"/>
    <property type="match status" value="1"/>
</dbReference>
<feature type="binding site" evidence="17">
    <location>
        <position position="736"/>
    </location>
    <ligand>
        <name>ATP</name>
        <dbReference type="ChEBI" id="CHEBI:30616"/>
    </ligand>
</feature>
<feature type="region of interest" description="Disordered" evidence="18">
    <location>
        <begin position="63"/>
        <end position="86"/>
    </location>
</feature>
<dbReference type="InterPro" id="IPR018490">
    <property type="entry name" value="cNMP-bd_dom_sf"/>
</dbReference>
<dbReference type="PROSITE" id="PS00108">
    <property type="entry name" value="PROTEIN_KINASE_ST"/>
    <property type="match status" value="1"/>
</dbReference>
<dbReference type="InterPro" id="IPR000719">
    <property type="entry name" value="Prot_kinase_dom"/>
</dbReference>
<evidence type="ECO:0000256" key="15">
    <source>
        <dbReference type="ARBA" id="ARBA00047298"/>
    </source>
</evidence>
<evidence type="ECO:0000256" key="2">
    <source>
        <dbReference type="ARBA" id="ARBA00006352"/>
    </source>
</evidence>
<evidence type="ECO:0000256" key="8">
    <source>
        <dbReference type="ARBA" id="ARBA00022723"/>
    </source>
</evidence>
<dbReference type="PROSITE" id="PS51285">
    <property type="entry name" value="AGC_KINASE_CTER"/>
    <property type="match status" value="1"/>
</dbReference>
<keyword evidence="7" id="KW-0808">Transferase</keyword>
<proteinExistence type="inferred from homology"/>
<sequence length="1033" mass="113603">MGCTTSAPVDESNPGKLSNKPQNAVVTGGERLATGEIRVHPGVKTGLNTTKQEGVTAVVQNAGPKSQPLSAKLGTDISPLSPTNKKERRLGFGSEVVRDQLRKLAVGGPQPAGDQPSFYEVSDSSDEELNKEETITTKYSRQSSVLIPKQPEAIEKICQALETSFVFKGINRDILHQVVSRMFIIELEKGCVILEQGALPQKDDCLYFLEQGEVDVVISGGGTGEAPGHEERKVEGNQTKIHKMPGWVFGDVALLFNSPRSASVVAATDITLWAMDNRTFMKFVMKHAPGARALRFVRKLPLLKGLSDNVLIMVAARMAEEVYQDGQALIKYGERGDKLYLIRYGKVRVLRPDDKGGRVEVAVLGRGHFVGERTLITGKLRSADCVAHGRVQVVVMNKKDFLDLDNPLLGWMLDYDAVATVLKSTQTLNQLPQDQLEAVIDRFEREDFSQGDVIVKEGEVASKLYILKMGDLVCTRAGTSGPVNGISEAGGFSFFGERSLQANEASAVTITVHSEKAVLLSFSRRALLQLMGQDTVGAVVGLSADDIAAAAAALRRCPGFMVLTDSEVKGLAGAFELREYGEGDVVAYAGDAADRMYVMKSGECLITQNKLLTESGEAKVATLSGLEGQRLCVGEVHGEQALLAASTRTTSIVAIKDATLVMTITHTAAEHELGCAMQPLLQQRAIAQRKAQAKALPKQEPVEFSDLLLHRIIGTGQFGSVRMVSHQKTHEIYALKVMHKAPIVESKQVEHVINERHILEEAAHQFCVRLVRAYQDKASLYLLQEWVPGGELFHHLDLEGAFDEPTAMFYAANVLLALEHLHARGIVYRDLKPENLLLDKDGYIKVADFGFAKKIGNEKTYTICGTPDYQAPEVIMRRGTGKAADYWALGVLIFEMLVGDPPFKSLSGDPWDTFRRTLSGRFYVPNFISDSAADLIYKLLQVVPERRLGSGSAGADEIKRHKWFQRLDWEALEDKRLPAPIKVTLARPNDTHNFDQFDNVDPPAMPNRVDKNAHMWDLWDWIDDVPQLAADAR</sequence>
<feature type="domain" description="Cyclic nucleotide-binding" evidence="20">
    <location>
        <begin position="427"/>
        <end position="532"/>
    </location>
</feature>
<evidence type="ECO:0000259" key="21">
    <source>
        <dbReference type="PROSITE" id="PS51285"/>
    </source>
</evidence>
<dbReference type="GO" id="GO:0030553">
    <property type="term" value="F:cGMP binding"/>
    <property type="evidence" value="ECO:0007669"/>
    <property type="project" value="UniProtKB-KW"/>
</dbReference>
<evidence type="ECO:0000259" key="20">
    <source>
        <dbReference type="PROSITE" id="PS50042"/>
    </source>
</evidence>
<evidence type="ECO:0000256" key="12">
    <source>
        <dbReference type="ARBA" id="ARBA00022842"/>
    </source>
</evidence>
<dbReference type="GO" id="GO:0004691">
    <property type="term" value="F:cAMP-dependent protein kinase activity"/>
    <property type="evidence" value="ECO:0007669"/>
    <property type="project" value="TreeGrafter"/>
</dbReference>
<keyword evidence="9 17" id="KW-0547">Nucleotide-binding</keyword>
<dbReference type="InterPro" id="IPR014710">
    <property type="entry name" value="RmlC-like_jellyroll"/>
</dbReference>
<dbReference type="Pfam" id="PF00027">
    <property type="entry name" value="cNMP_binding"/>
    <property type="match status" value="4"/>
</dbReference>
<feature type="region of interest" description="Disordered" evidence="18">
    <location>
        <begin position="1"/>
        <end position="24"/>
    </location>
</feature>
<evidence type="ECO:0000256" key="7">
    <source>
        <dbReference type="ARBA" id="ARBA00022679"/>
    </source>
</evidence>
<dbReference type="InterPro" id="IPR008271">
    <property type="entry name" value="Ser/Thr_kinase_AS"/>
</dbReference>
<evidence type="ECO:0000256" key="9">
    <source>
        <dbReference type="ARBA" id="ARBA00022741"/>
    </source>
</evidence>
<dbReference type="CDD" id="cd05580">
    <property type="entry name" value="STKc_PKA_like"/>
    <property type="match status" value="1"/>
</dbReference>
<comment type="similarity">
    <text evidence="2">Belongs to the protein kinase superfamily. AGC Ser/Thr protein kinase family. cGMP subfamily.</text>
</comment>
<evidence type="ECO:0000256" key="5">
    <source>
        <dbReference type="ARBA" id="ARBA00022527"/>
    </source>
</evidence>
<gene>
    <name evidence="22" type="ORF">WJX72_004332</name>
</gene>
<name>A0AAW1PWI2_9CHLO</name>
<evidence type="ECO:0000259" key="19">
    <source>
        <dbReference type="PROSITE" id="PS50011"/>
    </source>
</evidence>
<evidence type="ECO:0000256" key="3">
    <source>
        <dbReference type="ARBA" id="ARBA00012428"/>
    </source>
</evidence>
<evidence type="ECO:0000256" key="14">
    <source>
        <dbReference type="ARBA" id="ARBA00024113"/>
    </source>
</evidence>
<evidence type="ECO:0000256" key="6">
    <source>
        <dbReference type="ARBA" id="ARBA00022535"/>
    </source>
</evidence>
<evidence type="ECO:0000256" key="13">
    <source>
        <dbReference type="ARBA" id="ARBA00022992"/>
    </source>
</evidence>
<dbReference type="AlphaFoldDB" id="A0AAW1PWI2"/>
<dbReference type="InterPro" id="IPR000595">
    <property type="entry name" value="cNMP-bd_dom"/>
</dbReference>
<organism evidence="22 23">
    <name type="scientific">[Myrmecia] bisecta</name>
    <dbReference type="NCBI Taxonomy" id="41462"/>
    <lineage>
        <taxon>Eukaryota</taxon>
        <taxon>Viridiplantae</taxon>
        <taxon>Chlorophyta</taxon>
        <taxon>core chlorophytes</taxon>
        <taxon>Trebouxiophyceae</taxon>
        <taxon>Trebouxiales</taxon>
        <taxon>Trebouxiaceae</taxon>
        <taxon>Myrmecia</taxon>
    </lineage>
</organism>
<dbReference type="InterPro" id="IPR000961">
    <property type="entry name" value="AGC-kinase_C"/>
</dbReference>
<dbReference type="GO" id="GO:0005952">
    <property type="term" value="C:cAMP-dependent protein kinase complex"/>
    <property type="evidence" value="ECO:0007669"/>
    <property type="project" value="TreeGrafter"/>
</dbReference>
<comment type="catalytic activity">
    <reaction evidence="16">
        <text>L-seryl-[protein] + ATP = O-phospho-L-seryl-[protein] + ADP + H(+)</text>
        <dbReference type="Rhea" id="RHEA:17989"/>
        <dbReference type="Rhea" id="RHEA-COMP:9863"/>
        <dbReference type="Rhea" id="RHEA-COMP:11604"/>
        <dbReference type="ChEBI" id="CHEBI:15378"/>
        <dbReference type="ChEBI" id="CHEBI:29999"/>
        <dbReference type="ChEBI" id="CHEBI:30616"/>
        <dbReference type="ChEBI" id="CHEBI:83421"/>
        <dbReference type="ChEBI" id="CHEBI:456216"/>
        <dbReference type="EC" id="2.7.11.12"/>
    </reaction>
</comment>
<comment type="cofactor">
    <cofactor evidence="1">
        <name>Mg(2+)</name>
        <dbReference type="ChEBI" id="CHEBI:18420"/>
    </cofactor>
</comment>
<dbReference type="Proteomes" id="UP001489004">
    <property type="component" value="Unassembled WGS sequence"/>
</dbReference>
<dbReference type="GO" id="GO:0004692">
    <property type="term" value="F:cGMP-dependent protein kinase activity"/>
    <property type="evidence" value="ECO:0007669"/>
    <property type="project" value="UniProtKB-EC"/>
</dbReference>
<dbReference type="EC" id="2.7.11.12" evidence="3"/>
<protein>
    <recommendedName>
        <fullName evidence="14">cGMP-dependent protein kinase</fullName>
        <ecNumber evidence="3">2.7.11.12</ecNumber>
    </recommendedName>
</protein>
<evidence type="ECO:0000256" key="4">
    <source>
        <dbReference type="ARBA" id="ARBA00022490"/>
    </source>
</evidence>
<dbReference type="SMART" id="SM00100">
    <property type="entry name" value="cNMP"/>
    <property type="match status" value="4"/>
</dbReference>
<dbReference type="PANTHER" id="PTHR24353:SF37">
    <property type="entry name" value="CAMP-DEPENDENT PROTEIN KINASE CATALYTIC SUBUNIT PRKX"/>
    <property type="match status" value="1"/>
</dbReference>
<dbReference type="Gene3D" id="2.60.120.10">
    <property type="entry name" value="Jelly Rolls"/>
    <property type="match status" value="4"/>
</dbReference>
<keyword evidence="4" id="KW-0963">Cytoplasm</keyword>
<feature type="domain" description="Cyclic nucleotide-binding" evidence="20">
    <location>
        <begin position="302"/>
        <end position="404"/>
    </location>
</feature>
<dbReference type="GO" id="GO:0046872">
    <property type="term" value="F:metal ion binding"/>
    <property type="evidence" value="ECO:0007669"/>
    <property type="project" value="UniProtKB-KW"/>
</dbReference>
<evidence type="ECO:0000256" key="16">
    <source>
        <dbReference type="ARBA" id="ARBA00047462"/>
    </source>
</evidence>
<dbReference type="PROSITE" id="PS50042">
    <property type="entry name" value="CNMP_BINDING_3"/>
    <property type="match status" value="4"/>
</dbReference>
<dbReference type="InterPro" id="IPR017441">
    <property type="entry name" value="Protein_kinase_ATP_BS"/>
</dbReference>
<feature type="domain" description="AGC-kinase C-terminal" evidence="21">
    <location>
        <begin position="965"/>
        <end position="1033"/>
    </location>
</feature>
<dbReference type="CDD" id="cd00038">
    <property type="entry name" value="CAP_ED"/>
    <property type="match status" value="4"/>
</dbReference>
<dbReference type="SUPFAM" id="SSF51206">
    <property type="entry name" value="cAMP-binding domain-like"/>
    <property type="match status" value="4"/>
</dbReference>
<dbReference type="PROSITE" id="PS00107">
    <property type="entry name" value="PROTEIN_KINASE_ATP"/>
    <property type="match status" value="1"/>
</dbReference>
<dbReference type="SUPFAM" id="SSF56112">
    <property type="entry name" value="Protein kinase-like (PK-like)"/>
    <property type="match status" value="1"/>
</dbReference>
<comment type="catalytic activity">
    <reaction evidence="15">
        <text>L-threonyl-[protein] + ATP = O-phospho-L-threonyl-[protein] + ADP + H(+)</text>
        <dbReference type="Rhea" id="RHEA:46608"/>
        <dbReference type="Rhea" id="RHEA-COMP:11060"/>
        <dbReference type="Rhea" id="RHEA-COMP:11605"/>
        <dbReference type="ChEBI" id="CHEBI:15378"/>
        <dbReference type="ChEBI" id="CHEBI:30013"/>
        <dbReference type="ChEBI" id="CHEBI:30616"/>
        <dbReference type="ChEBI" id="CHEBI:61977"/>
        <dbReference type="ChEBI" id="CHEBI:456216"/>
        <dbReference type="EC" id="2.7.11.12"/>
    </reaction>
</comment>
<feature type="domain" description="Cyclic nucleotide-binding" evidence="20">
    <location>
        <begin position="559"/>
        <end position="660"/>
    </location>
</feature>
<keyword evidence="11 17" id="KW-0067">ATP-binding</keyword>
<keyword evidence="13" id="KW-0142">cGMP-binding</keyword>
<keyword evidence="12" id="KW-0460">Magnesium</keyword>
<feature type="domain" description="Protein kinase" evidence="19">
    <location>
        <begin position="707"/>
        <end position="964"/>
    </location>
</feature>
<evidence type="ECO:0000256" key="17">
    <source>
        <dbReference type="PROSITE-ProRule" id="PRU10141"/>
    </source>
</evidence>
<evidence type="ECO:0000313" key="22">
    <source>
        <dbReference type="EMBL" id="KAK9812821.1"/>
    </source>
</evidence>
<dbReference type="PROSITE" id="PS00888">
    <property type="entry name" value="CNMP_BINDING_1"/>
    <property type="match status" value="2"/>
</dbReference>
<keyword evidence="6" id="KW-0140">cGMP</keyword>
<feature type="domain" description="Cyclic nucleotide-binding" evidence="20">
    <location>
        <begin position="166"/>
        <end position="286"/>
    </location>
</feature>
<accession>A0AAW1PWI2</accession>
<keyword evidence="10" id="KW-0418">Kinase</keyword>
<dbReference type="EMBL" id="JALJOR010000008">
    <property type="protein sequence ID" value="KAK9812821.1"/>
    <property type="molecule type" value="Genomic_DNA"/>
</dbReference>
<dbReference type="InterPro" id="IPR011009">
    <property type="entry name" value="Kinase-like_dom_sf"/>
</dbReference>
<comment type="caution">
    <text evidence="22">The sequence shown here is derived from an EMBL/GenBank/DDBJ whole genome shotgun (WGS) entry which is preliminary data.</text>
</comment>
<keyword evidence="23" id="KW-1185">Reference proteome</keyword>
<dbReference type="PANTHER" id="PTHR24353">
    <property type="entry name" value="CYCLIC NUCLEOTIDE-DEPENDENT PROTEIN KINASE"/>
    <property type="match status" value="1"/>
</dbReference>
<keyword evidence="5" id="KW-0723">Serine/threonine-protein kinase</keyword>
<dbReference type="FunFam" id="1.10.510.10:FF:000210">
    <property type="entry name" value="Non-specific serine/threonine protein kinase"/>
    <property type="match status" value="1"/>
</dbReference>
<evidence type="ECO:0000313" key="23">
    <source>
        <dbReference type="Proteomes" id="UP001489004"/>
    </source>
</evidence>
<evidence type="ECO:0000256" key="10">
    <source>
        <dbReference type="ARBA" id="ARBA00022777"/>
    </source>
</evidence>
<feature type="compositionally biased region" description="Polar residues" evidence="18">
    <location>
        <begin position="15"/>
        <end position="24"/>
    </location>
</feature>
<dbReference type="GO" id="GO:0005524">
    <property type="term" value="F:ATP binding"/>
    <property type="evidence" value="ECO:0007669"/>
    <property type="project" value="UniProtKB-UniRule"/>
</dbReference>
<dbReference type="Gene3D" id="1.10.510.10">
    <property type="entry name" value="Transferase(Phosphotransferase) domain 1"/>
    <property type="match status" value="1"/>
</dbReference>